<dbReference type="RefSeq" id="YP_001152188.1">
    <property type="nucleotide sequence ID" value="NC_004677.2"/>
</dbReference>
<feature type="region of interest" description="Disordered" evidence="1">
    <location>
        <begin position="1"/>
        <end position="21"/>
    </location>
</feature>
<organism evidence="2">
    <name type="scientific">Pinus koraiensis</name>
    <name type="common">Korean pine</name>
    <dbReference type="NCBI Taxonomy" id="88728"/>
    <lineage>
        <taxon>Eukaryota</taxon>
        <taxon>Viridiplantae</taxon>
        <taxon>Streptophyta</taxon>
        <taxon>Embryophyta</taxon>
        <taxon>Tracheophyta</taxon>
        <taxon>Spermatophyta</taxon>
        <taxon>Pinopsida</taxon>
        <taxon>Pinidae</taxon>
        <taxon>Conifers I</taxon>
        <taxon>Pinales</taxon>
        <taxon>Pinaceae</taxon>
        <taxon>Pinus</taxon>
        <taxon>Pinus subgen. Strobus</taxon>
    </lineage>
</organism>
<accession>A4QM94</accession>
<keyword evidence="2" id="KW-0150">Chloroplast</keyword>
<sequence>MKELRIPTKRTDPIHNDTPENTTFLLLDQPSGEASATGTPITSKNEIAINANTADWKAIVMVVILQAPNRLNRLYHLIPNFQF</sequence>
<proteinExistence type="predicted"/>
<evidence type="ECO:0000256" key="1">
    <source>
        <dbReference type="SAM" id="MobiDB-lite"/>
    </source>
</evidence>
<dbReference type="GeneID" id="5048478"/>
<evidence type="ECO:0000313" key="2">
    <source>
        <dbReference type="EMBL" id="ABP35431.1"/>
    </source>
</evidence>
<dbReference type="EMBL" id="AY228468">
    <property type="protein sequence ID" value="ABP35431.1"/>
    <property type="molecule type" value="Genomic_DNA"/>
</dbReference>
<protein>
    <submittedName>
        <fullName evidence="2">ORF83b</fullName>
    </submittedName>
</protein>
<name>A4QM94_PINKO</name>
<reference evidence="2" key="1">
    <citation type="submission" date="2007-04" db="EMBL/GenBank/DDBJ databases">
        <authorList>
            <person name="Noh E.W."/>
            <person name="Lee J.S."/>
            <person name="Choi Y.I."/>
            <person name="Han M.S."/>
            <person name="Yi Y.S."/>
            <person name="Han S.U."/>
        </authorList>
    </citation>
    <scope>NUCLEOTIDE SEQUENCE</scope>
</reference>
<feature type="compositionally biased region" description="Basic and acidic residues" evidence="1">
    <location>
        <begin position="1"/>
        <end position="18"/>
    </location>
</feature>
<dbReference type="AlphaFoldDB" id="A4QM94"/>
<keyword evidence="2" id="KW-0934">Plastid</keyword>
<geneLocation type="chloroplast" evidence="2"/>